<name>A0A160NWG9_STRLU</name>
<dbReference type="PRINTS" id="PR01217">
    <property type="entry name" value="PRICHEXTENSN"/>
</dbReference>
<evidence type="ECO:0000313" key="2">
    <source>
        <dbReference type="EMBL" id="BAU82040.1"/>
    </source>
</evidence>
<dbReference type="EMBL" id="AP017424">
    <property type="protein sequence ID" value="BAU82040.1"/>
    <property type="molecule type" value="Genomic_DNA"/>
</dbReference>
<feature type="compositionally biased region" description="Pro residues" evidence="1">
    <location>
        <begin position="139"/>
        <end position="178"/>
    </location>
</feature>
<protein>
    <submittedName>
        <fullName evidence="2">Fimbrial isopeptide formation D2 domain-containing protein</fullName>
    </submittedName>
</protein>
<dbReference type="Proteomes" id="UP000217676">
    <property type="component" value="Chromosome"/>
</dbReference>
<evidence type="ECO:0000256" key="1">
    <source>
        <dbReference type="SAM" id="MobiDB-lite"/>
    </source>
</evidence>
<reference evidence="2 3" key="1">
    <citation type="journal article" date="2016" name="Genome Announc.">
        <title>Complete Genome Sequence of Thiostrepton-Producing Streptomyces laurentii ATCC 31255.</title>
        <authorList>
            <person name="Doi K."/>
            <person name="Fujino Y."/>
            <person name="Nagayoshi Y."/>
            <person name="Ohshima T."/>
            <person name="Ogata S."/>
        </authorList>
    </citation>
    <scope>NUCLEOTIDE SEQUENCE [LARGE SCALE GENOMIC DNA]</scope>
    <source>
        <strain evidence="2 3">ATCC 31255</strain>
    </source>
</reference>
<feature type="region of interest" description="Disordered" evidence="1">
    <location>
        <begin position="106"/>
        <end position="178"/>
    </location>
</feature>
<accession>A0A160NWG9</accession>
<evidence type="ECO:0000313" key="3">
    <source>
        <dbReference type="Proteomes" id="UP000217676"/>
    </source>
</evidence>
<dbReference type="AlphaFoldDB" id="A0A160NWG9"/>
<keyword evidence="3" id="KW-1185">Reference proteome</keyword>
<dbReference type="KEGG" id="slau:SLA_1097"/>
<gene>
    <name evidence="2" type="ORF">SLA_1097</name>
</gene>
<feature type="compositionally biased region" description="Pro residues" evidence="1">
    <location>
        <begin position="110"/>
        <end position="129"/>
    </location>
</feature>
<proteinExistence type="predicted"/>
<organism evidence="2 3">
    <name type="scientific">Streptomyces laurentii</name>
    <dbReference type="NCBI Taxonomy" id="39478"/>
    <lineage>
        <taxon>Bacteria</taxon>
        <taxon>Bacillati</taxon>
        <taxon>Actinomycetota</taxon>
        <taxon>Actinomycetes</taxon>
        <taxon>Kitasatosporales</taxon>
        <taxon>Streptomycetaceae</taxon>
        <taxon>Streptomyces</taxon>
    </lineage>
</organism>
<sequence>MGRAGDLSQGGAGVDEDKIRVRFDGRVRVEVRLGRVTAAERSRVDEIARAFGYQLFSSQALTAAAPGLGVVVLPAGWLLTYERDDGPLARRRNELTIARLRAGGSLLPVVEPPPPPLPPPPPTVVAPQPPRREHFTYPSEPPPPPPSVPSPRPRIPSYPPPPAYPPPPPPPPPAPSDS</sequence>